<dbReference type="GO" id="GO:1903232">
    <property type="term" value="P:melanosome assembly"/>
    <property type="evidence" value="ECO:0007669"/>
    <property type="project" value="TreeGrafter"/>
</dbReference>
<evidence type="ECO:0000313" key="3">
    <source>
        <dbReference type="Proteomes" id="UP000694388"/>
    </source>
</evidence>
<dbReference type="GO" id="GO:0005085">
    <property type="term" value="F:guanyl-nucleotide exchange factor activity"/>
    <property type="evidence" value="ECO:0007669"/>
    <property type="project" value="TreeGrafter"/>
</dbReference>
<evidence type="ECO:0000256" key="1">
    <source>
        <dbReference type="SAM" id="MobiDB-lite"/>
    </source>
</evidence>
<dbReference type="GO" id="GO:0031085">
    <property type="term" value="C:BLOC-3 complex"/>
    <property type="evidence" value="ECO:0007669"/>
    <property type="project" value="TreeGrafter"/>
</dbReference>
<dbReference type="GO" id="GO:0031267">
    <property type="term" value="F:small GTPase binding"/>
    <property type="evidence" value="ECO:0007669"/>
    <property type="project" value="TreeGrafter"/>
</dbReference>
<dbReference type="GO" id="GO:0005765">
    <property type="term" value="C:lysosomal membrane"/>
    <property type="evidence" value="ECO:0007669"/>
    <property type="project" value="TreeGrafter"/>
</dbReference>
<accession>A0A8C4QKA4</accession>
<dbReference type="GO" id="GO:0006605">
    <property type="term" value="P:protein targeting"/>
    <property type="evidence" value="ECO:0007669"/>
    <property type="project" value="TreeGrafter"/>
</dbReference>
<dbReference type="GO" id="GO:0031410">
    <property type="term" value="C:cytoplasmic vesicle"/>
    <property type="evidence" value="ECO:0007669"/>
    <property type="project" value="TreeGrafter"/>
</dbReference>
<dbReference type="GeneTree" id="ENSGT00390000007349"/>
<reference evidence="2" key="1">
    <citation type="submission" date="2025-08" db="UniProtKB">
        <authorList>
            <consortium name="Ensembl"/>
        </authorList>
    </citation>
    <scope>IDENTIFICATION</scope>
</reference>
<proteinExistence type="predicted"/>
<dbReference type="Proteomes" id="UP000694388">
    <property type="component" value="Unplaced"/>
</dbReference>
<name>A0A8C4QKA4_EPTBU</name>
<organism evidence="2 3">
    <name type="scientific">Eptatretus burgeri</name>
    <name type="common">Inshore hagfish</name>
    <dbReference type="NCBI Taxonomy" id="7764"/>
    <lineage>
        <taxon>Eukaryota</taxon>
        <taxon>Metazoa</taxon>
        <taxon>Chordata</taxon>
        <taxon>Craniata</taxon>
        <taxon>Vertebrata</taxon>
        <taxon>Cyclostomata</taxon>
        <taxon>Myxini</taxon>
        <taxon>Myxiniformes</taxon>
        <taxon>Myxinidae</taxon>
        <taxon>Eptatretinae</taxon>
        <taxon>Eptatretus</taxon>
    </lineage>
</organism>
<protein>
    <submittedName>
        <fullName evidence="2">Uncharacterized protein</fullName>
    </submittedName>
</protein>
<reference evidence="2" key="2">
    <citation type="submission" date="2025-09" db="UniProtKB">
        <authorList>
            <consortium name="Ensembl"/>
        </authorList>
    </citation>
    <scope>IDENTIFICATION</scope>
</reference>
<dbReference type="Ensembl" id="ENSEBUT00000016391.1">
    <property type="protein sequence ID" value="ENSEBUP00000015815.1"/>
    <property type="gene ID" value="ENSEBUG00000009937.1"/>
</dbReference>
<keyword evidence="3" id="KW-1185">Reference proteome</keyword>
<dbReference type="InterPro" id="IPR026091">
    <property type="entry name" value="HPS4"/>
</dbReference>
<dbReference type="PANTHER" id="PTHR14407:SF9">
    <property type="entry name" value="BLOC-3 COMPLEX MEMBER HPS4"/>
    <property type="match status" value="1"/>
</dbReference>
<evidence type="ECO:0000313" key="2">
    <source>
        <dbReference type="Ensembl" id="ENSEBUP00000015815.1"/>
    </source>
</evidence>
<feature type="region of interest" description="Disordered" evidence="1">
    <location>
        <begin position="257"/>
        <end position="289"/>
    </location>
</feature>
<dbReference type="PANTHER" id="PTHR14407">
    <property type="entry name" value="HERMANSKY-PUDLAK SYNDROME 4 PROTEIN LIGHT-EAR PROTEIN-RELATED"/>
    <property type="match status" value="1"/>
</dbReference>
<dbReference type="AlphaFoldDB" id="A0A8C4QKA4"/>
<sequence>MEAAVSKQDESWWEYLLVYDFARVIREEDETEQGICYFTCTKSCNRDLICSQIPGVLRAASELAAGSKPTLVKLWNTTLAVQHHGSILLVLACHAFLPPQCCIALLEQLVCLFTMFHGPLEHVYKQGSDSPSWTVFLSCLRSPPLSLVLFRSLPHPLLSEVDPLLLDESAGFLVSLHKWSNVLGGAIYHQTMVLSTSFSSLLTTAFPFVVNICFDLPEESHSLKGCVKKLENGIFLKDIYLTPEEFSNLTQDYGRLPNRKRKVGGDKRKVQLSRTLSDTSGSESDSSEHIPVFHAPATDHFNPRSISSAEEAIENGNDMERNQSPLLRSSPVFTETCKNGVHHIEEENNVEGVRDNECAGQKTWEVGMEIGGLKPRPMADWEENSFDTIAVSEMTHHKNMKEGVRSPEEEIDEQEWKAEDEESMQGIVEDLSGEMLCGTLLVLSFPPFSIVVLGRQNLRKDVHTLSSLKEAAVSTINSLVPRLPFTRSPAHNAPASSSLQRYHRYQARASSARGPNEETRKDSKVDGRDRYLYFKNDYNHSIVHGSSEILALSTCDIFPNGLTGDPANPRPELPLLQVASVLQSGSTPLLQGMRELTLRKGKDSVFAARSLEATMTFYSPPTLPNFPYGTPTSRESIAQLPSLARAHLNKLDKGILKDF</sequence>